<organism evidence="1">
    <name type="scientific">marine metagenome</name>
    <dbReference type="NCBI Taxonomy" id="408172"/>
    <lineage>
        <taxon>unclassified sequences</taxon>
        <taxon>metagenomes</taxon>
        <taxon>ecological metagenomes</taxon>
    </lineage>
</organism>
<gene>
    <name evidence="1" type="ORF">METZ01_LOCUS200995</name>
</gene>
<sequence length="32" mass="3181">MKTFSTVVKQGMALGLVTGLLGQAAAAADKAM</sequence>
<evidence type="ECO:0000313" key="1">
    <source>
        <dbReference type="EMBL" id="SVB48141.1"/>
    </source>
</evidence>
<dbReference type="EMBL" id="UINC01043715">
    <property type="protein sequence ID" value="SVB48141.1"/>
    <property type="molecule type" value="Genomic_DNA"/>
</dbReference>
<reference evidence="1" key="1">
    <citation type="submission" date="2018-05" db="EMBL/GenBank/DDBJ databases">
        <authorList>
            <person name="Lanie J.A."/>
            <person name="Ng W.-L."/>
            <person name="Kazmierczak K.M."/>
            <person name="Andrzejewski T.M."/>
            <person name="Davidsen T.M."/>
            <person name="Wayne K.J."/>
            <person name="Tettelin H."/>
            <person name="Glass J.I."/>
            <person name="Rusch D."/>
            <person name="Podicherti R."/>
            <person name="Tsui H.-C.T."/>
            <person name="Winkler M.E."/>
        </authorList>
    </citation>
    <scope>NUCLEOTIDE SEQUENCE</scope>
</reference>
<proteinExistence type="predicted"/>
<feature type="non-terminal residue" evidence="1">
    <location>
        <position position="32"/>
    </location>
</feature>
<dbReference type="AlphaFoldDB" id="A0A382EDR9"/>
<name>A0A382EDR9_9ZZZZ</name>
<accession>A0A382EDR9</accession>
<protein>
    <submittedName>
        <fullName evidence="1">Uncharacterized protein</fullName>
    </submittedName>
</protein>